<keyword evidence="1" id="KW-0812">Transmembrane</keyword>
<feature type="transmembrane region" description="Helical" evidence="1">
    <location>
        <begin position="9"/>
        <end position="32"/>
    </location>
</feature>
<protein>
    <submittedName>
        <fullName evidence="2">Uncharacterized protein</fullName>
    </submittedName>
</protein>
<dbReference type="EMBL" id="DSEU01000013">
    <property type="protein sequence ID" value="HEM66420.1"/>
    <property type="molecule type" value="Genomic_DNA"/>
</dbReference>
<comment type="caution">
    <text evidence="2">The sequence shown here is derived from an EMBL/GenBank/DDBJ whole genome shotgun (WGS) entry which is preliminary data.</text>
</comment>
<keyword evidence="1" id="KW-0472">Membrane</keyword>
<reference evidence="2" key="1">
    <citation type="journal article" date="2020" name="mSystems">
        <title>Genome- and Community-Level Interaction Insights into Carbon Utilization and Element Cycling Functions of Hydrothermarchaeota in Hydrothermal Sediment.</title>
        <authorList>
            <person name="Zhou Z."/>
            <person name="Liu Y."/>
            <person name="Xu W."/>
            <person name="Pan J."/>
            <person name="Luo Z.H."/>
            <person name="Li M."/>
        </authorList>
    </citation>
    <scope>NUCLEOTIDE SEQUENCE [LARGE SCALE GENOMIC DNA]</scope>
    <source>
        <strain evidence="2">SpSt-125</strain>
    </source>
</reference>
<organism evidence="2">
    <name type="scientific">Ignisphaera aggregans</name>
    <dbReference type="NCBI Taxonomy" id="334771"/>
    <lineage>
        <taxon>Archaea</taxon>
        <taxon>Thermoproteota</taxon>
        <taxon>Thermoprotei</taxon>
        <taxon>Desulfurococcales</taxon>
        <taxon>Desulfurococcaceae</taxon>
        <taxon>Ignisphaera</taxon>
    </lineage>
</organism>
<proteinExistence type="predicted"/>
<gene>
    <name evidence="2" type="ORF">ENO26_02450</name>
</gene>
<dbReference type="AlphaFoldDB" id="A0A7J2U0R3"/>
<sequence length="93" mass="10422">MSGFNYQKFAILLVLWCLFLVAALFTMVELLLEIKAAHKVVTNISTTNITYIEKLVKSFAEGSIHAELAICYSIILLTLVLLLVRVAEEMSKT</sequence>
<feature type="transmembrane region" description="Helical" evidence="1">
    <location>
        <begin position="64"/>
        <end position="84"/>
    </location>
</feature>
<name>A0A7J2U0R3_9CREN</name>
<evidence type="ECO:0000313" key="2">
    <source>
        <dbReference type="EMBL" id="HEM66420.1"/>
    </source>
</evidence>
<accession>A0A7J2U0R3</accession>
<evidence type="ECO:0000256" key="1">
    <source>
        <dbReference type="SAM" id="Phobius"/>
    </source>
</evidence>
<keyword evidence="1" id="KW-1133">Transmembrane helix</keyword>